<dbReference type="InterPro" id="IPR010856">
    <property type="entry name" value="Gig2-like"/>
</dbReference>
<dbReference type="Proteomes" id="UP000037904">
    <property type="component" value="Unassembled WGS sequence"/>
</dbReference>
<dbReference type="PANTHER" id="PTHR30613:SF1">
    <property type="entry name" value="DUF1479 DOMAIN PROTEIN (AFU_ORTHOLOGUE AFUA_5G09280)"/>
    <property type="match status" value="1"/>
</dbReference>
<evidence type="ECO:0000313" key="3">
    <source>
        <dbReference type="Proteomes" id="UP000037904"/>
    </source>
</evidence>
<keyword evidence="3" id="KW-1185">Reference proteome</keyword>
<feature type="region of interest" description="Disordered" evidence="1">
    <location>
        <begin position="431"/>
        <end position="456"/>
    </location>
</feature>
<evidence type="ECO:0000256" key="1">
    <source>
        <dbReference type="SAM" id="MobiDB-lite"/>
    </source>
</evidence>
<reference evidence="2 3" key="1">
    <citation type="submission" date="2015-04" db="EMBL/GenBank/DDBJ databases">
        <title>The draft genome sequence of Fusarium langsethiae, a T-2/HT-2 mycotoxin producer.</title>
        <authorList>
            <person name="Lysoe E."/>
            <person name="Divon H.H."/>
            <person name="Terzi V."/>
            <person name="Orru L."/>
            <person name="Lamontanara A."/>
            <person name="Kolseth A.-K."/>
            <person name="Frandsen R.J."/>
            <person name="Nielsen K."/>
            <person name="Thrane U."/>
        </authorList>
    </citation>
    <scope>NUCLEOTIDE SEQUENCE [LARGE SCALE GENOMIC DNA]</scope>
    <source>
        <strain evidence="2 3">Fl201059</strain>
    </source>
</reference>
<dbReference type="Pfam" id="PF07350">
    <property type="entry name" value="Gig2-like"/>
    <property type="match status" value="1"/>
</dbReference>
<dbReference type="Gene3D" id="2.60.120.330">
    <property type="entry name" value="B-lactam Antibiotic, Isopenicillin N Synthase, Chain"/>
    <property type="match status" value="1"/>
</dbReference>
<dbReference type="PANTHER" id="PTHR30613">
    <property type="entry name" value="UNCHARACTERIZED PROTEIN YBIU-RELATED"/>
    <property type="match status" value="1"/>
</dbReference>
<organism evidence="2 3">
    <name type="scientific">Fusarium langsethiae</name>
    <dbReference type="NCBI Taxonomy" id="179993"/>
    <lineage>
        <taxon>Eukaryota</taxon>
        <taxon>Fungi</taxon>
        <taxon>Dikarya</taxon>
        <taxon>Ascomycota</taxon>
        <taxon>Pezizomycotina</taxon>
        <taxon>Sordariomycetes</taxon>
        <taxon>Hypocreomycetidae</taxon>
        <taxon>Hypocreales</taxon>
        <taxon>Nectriaceae</taxon>
        <taxon>Fusarium</taxon>
    </lineage>
</organism>
<proteinExistence type="predicted"/>
<evidence type="ECO:0000313" key="2">
    <source>
        <dbReference type="EMBL" id="KPA42846.1"/>
    </source>
</evidence>
<evidence type="ECO:0008006" key="4">
    <source>
        <dbReference type="Google" id="ProtNLM"/>
    </source>
</evidence>
<sequence>MLRASLARCKTPASPTTCLGLKRHMAVAAAAAKKEGDISDAFTSLSGAQREPLPDRFRVRKLDLVRGREEQIEKSWKSLLRELRKENEVVANKGPNVIPQVRYYDFEQSAGGLKEEIRKRGVVVVKGVVPEDEARAWKGEIEDYVRKNPSTRAFPPHDPQVYELYWSSPQLKARSHPNFLHVQQRLMSLLWHSSNASTPISLSQPFSYADRLRIRQPGDASFALGPHIDGGSVERWEAEGYGRGGVYDAVLAGKWDEYDPWDASGRVHAVNNLYDGLGACSMFRMWQGWMSMSHTKPGEGTLLVNPLVKLSMAYVLLRPFFRAKNPSASDFLGVDNWEFMGGEMDSELQGATPGTGQELTDELHPHLELEKTMVHVPEIWPGDFVAWHCDTIHSVDKVHGGKTDSSVLYIPVCPITELNAEYMVRQREAFRQGTPGPDFPGGAGESGHVDRPTEDVLDGAGRRAMGLEGLEVKVYSIGVQNTSTSPEAPGTTEIIASTAAVSSVKDTTLTISQTQSSTESSVLSEDIDTTDILTTSAESTTTTEATITTTTEAIVMCLKEGFKTPPRSEVFGI</sequence>
<dbReference type="EMBL" id="JXCE01000055">
    <property type="protein sequence ID" value="KPA42846.1"/>
    <property type="molecule type" value="Genomic_DNA"/>
</dbReference>
<dbReference type="AlphaFoldDB" id="A0A0M9EZR6"/>
<dbReference type="SUPFAM" id="SSF51197">
    <property type="entry name" value="Clavaminate synthase-like"/>
    <property type="match status" value="1"/>
</dbReference>
<protein>
    <recommendedName>
        <fullName evidence="4">DUF1479 domain protein</fullName>
    </recommendedName>
</protein>
<dbReference type="InterPro" id="IPR027443">
    <property type="entry name" value="IPNS-like_sf"/>
</dbReference>
<accession>A0A0M9EZR6</accession>
<name>A0A0M9EZR6_FUSLA</name>
<dbReference type="OrthoDB" id="8249012at2759"/>
<gene>
    <name evidence="2" type="ORF">FLAG1_04286</name>
</gene>
<comment type="caution">
    <text evidence="2">The sequence shown here is derived from an EMBL/GenBank/DDBJ whole genome shotgun (WGS) entry which is preliminary data.</text>
</comment>